<keyword evidence="3" id="KW-1185">Reference proteome</keyword>
<dbReference type="PANTHER" id="PTHR21366">
    <property type="entry name" value="GLYOXALASE FAMILY PROTEIN"/>
    <property type="match status" value="1"/>
</dbReference>
<reference evidence="2" key="1">
    <citation type="submission" date="2020-06" db="EMBL/GenBank/DDBJ databases">
        <title>WGS assembly of Ceratodon purpureus strain R40.</title>
        <authorList>
            <person name="Carey S.B."/>
            <person name="Jenkins J."/>
            <person name="Shu S."/>
            <person name="Lovell J.T."/>
            <person name="Sreedasyam A."/>
            <person name="Maumus F."/>
            <person name="Tiley G.P."/>
            <person name="Fernandez-Pozo N."/>
            <person name="Barry K."/>
            <person name="Chen C."/>
            <person name="Wang M."/>
            <person name="Lipzen A."/>
            <person name="Daum C."/>
            <person name="Saski C.A."/>
            <person name="Payton A.C."/>
            <person name="Mcbreen J.C."/>
            <person name="Conrad R.E."/>
            <person name="Kollar L.M."/>
            <person name="Olsson S."/>
            <person name="Huttunen S."/>
            <person name="Landis J.B."/>
            <person name="Wickett N.J."/>
            <person name="Johnson M.G."/>
            <person name="Rensing S.A."/>
            <person name="Grimwood J."/>
            <person name="Schmutz J."/>
            <person name="Mcdaniel S.F."/>
        </authorList>
    </citation>
    <scope>NUCLEOTIDE SEQUENCE</scope>
    <source>
        <strain evidence="2">R40</strain>
    </source>
</reference>
<dbReference type="Gene3D" id="3.10.180.10">
    <property type="entry name" value="2,3-Dihydroxybiphenyl 1,2-Dioxygenase, domain 1"/>
    <property type="match status" value="1"/>
</dbReference>
<evidence type="ECO:0000313" key="2">
    <source>
        <dbReference type="EMBL" id="KAG0593370.1"/>
    </source>
</evidence>
<dbReference type="Pfam" id="PF00903">
    <property type="entry name" value="Glyoxalase"/>
    <property type="match status" value="1"/>
</dbReference>
<dbReference type="PROSITE" id="PS51819">
    <property type="entry name" value="VOC"/>
    <property type="match status" value="1"/>
</dbReference>
<evidence type="ECO:0000313" key="3">
    <source>
        <dbReference type="Proteomes" id="UP000822688"/>
    </source>
</evidence>
<dbReference type="InterPro" id="IPR050383">
    <property type="entry name" value="GlyoxalaseI/FosfomycinResist"/>
</dbReference>
<evidence type="ECO:0000259" key="1">
    <source>
        <dbReference type="PROSITE" id="PS51819"/>
    </source>
</evidence>
<feature type="domain" description="VOC" evidence="1">
    <location>
        <begin position="90"/>
        <end position="211"/>
    </location>
</feature>
<dbReference type="OrthoDB" id="5371818at2759"/>
<proteinExistence type="predicted"/>
<dbReference type="SUPFAM" id="SSF54593">
    <property type="entry name" value="Glyoxalase/Bleomycin resistance protein/Dihydroxybiphenyl dioxygenase"/>
    <property type="match status" value="1"/>
</dbReference>
<comment type="caution">
    <text evidence="2">The sequence shown here is derived from an EMBL/GenBank/DDBJ whole genome shotgun (WGS) entry which is preliminary data.</text>
</comment>
<accession>A0A8T0JBS7</accession>
<dbReference type="InterPro" id="IPR004360">
    <property type="entry name" value="Glyas_Fos-R_dOase_dom"/>
</dbReference>
<organism evidence="2 3">
    <name type="scientific">Ceratodon purpureus</name>
    <name type="common">Fire moss</name>
    <name type="synonym">Dicranum purpureum</name>
    <dbReference type="NCBI Taxonomy" id="3225"/>
    <lineage>
        <taxon>Eukaryota</taxon>
        <taxon>Viridiplantae</taxon>
        <taxon>Streptophyta</taxon>
        <taxon>Embryophyta</taxon>
        <taxon>Bryophyta</taxon>
        <taxon>Bryophytina</taxon>
        <taxon>Bryopsida</taxon>
        <taxon>Dicranidae</taxon>
        <taxon>Pseudoditrichales</taxon>
        <taxon>Ditrichaceae</taxon>
        <taxon>Ceratodon</taxon>
    </lineage>
</organism>
<sequence>MATLTAAAAMSSLCCTSSWGPSSRAFSDGANQLGCRTGKQYLSMKVVPRIGRDVGRSSTVAQASSAVKGETENASDDSLQAAVKAIEFTGVHHVGFLCENVQKSLDFYCGLLGLEINPNRPNDKLPYDGAWLNVGSPDQMIHLMELPNPDPKEGRPNHGGRDRHACVSVKDVMKIKEVFDKAGVSYTFSQSGRPALFARDPDGNALEFSQL</sequence>
<dbReference type="InterPro" id="IPR029068">
    <property type="entry name" value="Glyas_Bleomycin-R_OHBP_Dase"/>
</dbReference>
<gene>
    <name evidence="2" type="ORF">KC19_1G324300</name>
</gene>
<dbReference type="Proteomes" id="UP000822688">
    <property type="component" value="Chromosome 1"/>
</dbReference>
<dbReference type="InterPro" id="IPR037523">
    <property type="entry name" value="VOC_core"/>
</dbReference>
<name>A0A8T0JBS7_CERPU</name>
<dbReference type="CDD" id="cd07245">
    <property type="entry name" value="VOC_like"/>
    <property type="match status" value="1"/>
</dbReference>
<protein>
    <recommendedName>
        <fullName evidence="1">VOC domain-containing protein</fullName>
    </recommendedName>
</protein>
<dbReference type="AlphaFoldDB" id="A0A8T0JBS7"/>
<dbReference type="PANTHER" id="PTHR21366:SF22">
    <property type="entry name" value="VOC DOMAIN-CONTAINING PROTEIN"/>
    <property type="match status" value="1"/>
</dbReference>
<dbReference type="EMBL" id="CM026421">
    <property type="protein sequence ID" value="KAG0593370.1"/>
    <property type="molecule type" value="Genomic_DNA"/>
</dbReference>